<dbReference type="InterPro" id="IPR009057">
    <property type="entry name" value="Homeodomain-like_sf"/>
</dbReference>
<dbReference type="InterPro" id="IPR036390">
    <property type="entry name" value="WH_DNA-bd_sf"/>
</dbReference>
<dbReference type="InterPro" id="IPR001005">
    <property type="entry name" value="SANT/Myb"/>
</dbReference>
<evidence type="ECO:0000256" key="2">
    <source>
        <dbReference type="ARBA" id="ARBA00004604"/>
    </source>
</evidence>
<evidence type="ECO:0000256" key="8">
    <source>
        <dbReference type="ARBA" id="ARBA00023242"/>
    </source>
</evidence>
<name>A0AAD1YUU3_9LAMI</name>
<evidence type="ECO:0000256" key="5">
    <source>
        <dbReference type="ARBA" id="ARBA00023054"/>
    </source>
</evidence>
<feature type="region of interest" description="Disordered" evidence="10">
    <location>
        <begin position="209"/>
        <end position="231"/>
    </location>
</feature>
<evidence type="ECO:0000256" key="4">
    <source>
        <dbReference type="ARBA" id="ARBA00023015"/>
    </source>
</evidence>
<dbReference type="SUPFAM" id="SSF46785">
    <property type="entry name" value="Winged helix' DNA-binding domain"/>
    <property type="match status" value="1"/>
</dbReference>
<evidence type="ECO:0000256" key="10">
    <source>
        <dbReference type="SAM" id="MobiDB-lite"/>
    </source>
</evidence>
<keyword evidence="8" id="KW-0539">Nucleus</keyword>
<evidence type="ECO:0000256" key="3">
    <source>
        <dbReference type="ARBA" id="ARBA00022454"/>
    </source>
</evidence>
<evidence type="ECO:0000256" key="7">
    <source>
        <dbReference type="ARBA" id="ARBA00023163"/>
    </source>
</evidence>
<dbReference type="InterPro" id="IPR017930">
    <property type="entry name" value="Myb_dom"/>
</dbReference>
<feature type="domain" description="HTH myb-type" evidence="12">
    <location>
        <begin position="36"/>
        <end position="97"/>
    </location>
</feature>
<keyword evidence="6" id="KW-0238">DNA-binding</keyword>
<sequence length="298" mass="33176">MLRHEEIFSICIERTKAPSGPGKQKLHILLTLQEVRMGHPKLKWTSEEEEAIKAAVAKFGTGQWKNILKDPEFAPRLANRSNVQLKDKWRSMRIRSTVNKITPGAASTAKAQNAAAASLIPVGYAVDDPSKRSQDVENATMYKKMIFEAISSIKDPNGSNSGAILGFIEGKYKVPQNFRKLLVSILRRLVLQGKLDKVQDRYKIKDAALGTKTPMPKQREVRPSPSQNSPSIISEKIKDAAAIAARKIAEAQNKSLVAAEAVREAERLTEMAEDANTFLLYFKEILEQCSQGETFIFP</sequence>
<dbReference type="PROSITE" id="PS50090">
    <property type="entry name" value="MYB_LIKE"/>
    <property type="match status" value="1"/>
</dbReference>
<keyword evidence="15" id="KW-1185">Reference proteome</keyword>
<dbReference type="SMART" id="SM00717">
    <property type="entry name" value="SANT"/>
    <property type="match status" value="1"/>
</dbReference>
<dbReference type="Gene3D" id="1.10.10.10">
    <property type="entry name" value="Winged helix-like DNA-binding domain superfamily/Winged helix DNA-binding domain"/>
    <property type="match status" value="1"/>
</dbReference>
<dbReference type="PANTHER" id="PTHR46267:SF3">
    <property type="entry name" value="TELOMERE REPEAT-BINDING FACTOR 4-RELATED"/>
    <property type="match status" value="1"/>
</dbReference>
<keyword evidence="5" id="KW-0175">Coiled coil</keyword>
<keyword evidence="7" id="KW-0804">Transcription</keyword>
<dbReference type="Proteomes" id="UP000834106">
    <property type="component" value="Chromosome 3"/>
</dbReference>
<dbReference type="Pfam" id="PF00249">
    <property type="entry name" value="Myb_DNA-binding"/>
    <property type="match status" value="1"/>
</dbReference>
<evidence type="ECO:0000256" key="1">
    <source>
        <dbReference type="ARBA" id="ARBA00004286"/>
    </source>
</evidence>
<reference evidence="14" key="1">
    <citation type="submission" date="2023-05" db="EMBL/GenBank/DDBJ databases">
        <authorList>
            <person name="Huff M."/>
        </authorList>
    </citation>
    <scope>NUCLEOTIDE SEQUENCE</scope>
</reference>
<dbReference type="PROSITE" id="PS51294">
    <property type="entry name" value="HTH_MYB"/>
    <property type="match status" value="1"/>
</dbReference>
<evidence type="ECO:0000313" key="14">
    <source>
        <dbReference type="EMBL" id="CAI9757688.1"/>
    </source>
</evidence>
<keyword evidence="4" id="KW-0805">Transcription regulation</keyword>
<evidence type="ECO:0000259" key="13">
    <source>
        <dbReference type="PROSITE" id="PS51504"/>
    </source>
</evidence>
<evidence type="ECO:0000259" key="11">
    <source>
        <dbReference type="PROSITE" id="PS50090"/>
    </source>
</evidence>
<feature type="domain" description="H15" evidence="13">
    <location>
        <begin position="138"/>
        <end position="206"/>
    </location>
</feature>
<evidence type="ECO:0000256" key="9">
    <source>
        <dbReference type="ARBA" id="ARBA00032813"/>
    </source>
</evidence>
<dbReference type="GO" id="GO:0003691">
    <property type="term" value="F:double-stranded telomeric DNA binding"/>
    <property type="evidence" value="ECO:0007669"/>
    <property type="project" value="InterPro"/>
</dbReference>
<dbReference type="GO" id="GO:0006334">
    <property type="term" value="P:nucleosome assembly"/>
    <property type="evidence" value="ECO:0007669"/>
    <property type="project" value="InterPro"/>
</dbReference>
<organism evidence="14 15">
    <name type="scientific">Fraxinus pennsylvanica</name>
    <dbReference type="NCBI Taxonomy" id="56036"/>
    <lineage>
        <taxon>Eukaryota</taxon>
        <taxon>Viridiplantae</taxon>
        <taxon>Streptophyta</taxon>
        <taxon>Embryophyta</taxon>
        <taxon>Tracheophyta</taxon>
        <taxon>Spermatophyta</taxon>
        <taxon>Magnoliopsida</taxon>
        <taxon>eudicotyledons</taxon>
        <taxon>Gunneridae</taxon>
        <taxon>Pentapetalae</taxon>
        <taxon>asterids</taxon>
        <taxon>lamiids</taxon>
        <taxon>Lamiales</taxon>
        <taxon>Oleaceae</taxon>
        <taxon>Oleeae</taxon>
        <taxon>Fraxinus</taxon>
    </lineage>
</organism>
<dbReference type="SMART" id="SM00526">
    <property type="entry name" value="H15"/>
    <property type="match status" value="1"/>
</dbReference>
<dbReference type="Gene3D" id="1.10.10.60">
    <property type="entry name" value="Homeodomain-like"/>
    <property type="match status" value="1"/>
</dbReference>
<dbReference type="InterPro" id="IPR044597">
    <property type="entry name" value="SMH1-6"/>
</dbReference>
<comment type="subcellular location">
    <subcellularLocation>
        <location evidence="1">Chromosome</location>
    </subcellularLocation>
    <subcellularLocation>
        <location evidence="2">Nucleus</location>
        <location evidence="2">Nucleolus</location>
    </subcellularLocation>
</comment>
<dbReference type="PANTHER" id="PTHR46267">
    <property type="entry name" value="SINGLE MYB HISTONE 4"/>
    <property type="match status" value="1"/>
</dbReference>
<proteinExistence type="predicted"/>
<dbReference type="PROSITE" id="PS51504">
    <property type="entry name" value="H15"/>
    <property type="match status" value="1"/>
</dbReference>
<evidence type="ECO:0000313" key="15">
    <source>
        <dbReference type="Proteomes" id="UP000834106"/>
    </source>
</evidence>
<feature type="domain" description="Myb-like" evidence="11">
    <location>
        <begin position="36"/>
        <end position="93"/>
    </location>
</feature>
<dbReference type="SUPFAM" id="SSF46689">
    <property type="entry name" value="Homeodomain-like"/>
    <property type="match status" value="1"/>
</dbReference>
<dbReference type="FunFam" id="1.10.10.60:FF:000168">
    <property type="entry name" value="Telomere repeat-binding factor 1"/>
    <property type="match status" value="1"/>
</dbReference>
<evidence type="ECO:0000256" key="6">
    <source>
        <dbReference type="ARBA" id="ARBA00023125"/>
    </source>
</evidence>
<dbReference type="GO" id="GO:0000786">
    <property type="term" value="C:nucleosome"/>
    <property type="evidence" value="ECO:0007669"/>
    <property type="project" value="InterPro"/>
</dbReference>
<accession>A0AAD1YUU3</accession>
<protein>
    <recommendedName>
        <fullName evidence="9">MYB transcription factor</fullName>
    </recommendedName>
</protein>
<dbReference type="InterPro" id="IPR036388">
    <property type="entry name" value="WH-like_DNA-bd_sf"/>
</dbReference>
<dbReference type="CDD" id="cd11660">
    <property type="entry name" value="SANT_TRF"/>
    <property type="match status" value="1"/>
</dbReference>
<dbReference type="EMBL" id="OU503038">
    <property type="protein sequence ID" value="CAI9757688.1"/>
    <property type="molecule type" value="Genomic_DNA"/>
</dbReference>
<keyword evidence="3" id="KW-0158">Chromosome</keyword>
<dbReference type="AlphaFoldDB" id="A0AAD1YUU3"/>
<gene>
    <name evidence="14" type="ORF">FPE_LOCUS5118</name>
</gene>
<evidence type="ECO:0000259" key="12">
    <source>
        <dbReference type="PROSITE" id="PS51294"/>
    </source>
</evidence>
<dbReference type="Pfam" id="PF00538">
    <property type="entry name" value="Linker_histone"/>
    <property type="match status" value="1"/>
</dbReference>
<dbReference type="GO" id="GO:0005730">
    <property type="term" value="C:nucleolus"/>
    <property type="evidence" value="ECO:0007669"/>
    <property type="project" value="UniProtKB-SubCell"/>
</dbReference>
<dbReference type="InterPro" id="IPR005818">
    <property type="entry name" value="Histone_H1/H5_H15"/>
</dbReference>